<keyword evidence="7" id="KW-1185">Reference proteome</keyword>
<evidence type="ECO:0000256" key="2">
    <source>
        <dbReference type="ARBA" id="ARBA00022692"/>
    </source>
</evidence>
<feature type="transmembrane region" description="Helical" evidence="5">
    <location>
        <begin position="12"/>
        <end position="32"/>
    </location>
</feature>
<comment type="subcellular location">
    <subcellularLocation>
        <location evidence="1">Membrane</location>
        <topology evidence="1">Multi-pass membrane protein</topology>
    </subcellularLocation>
</comment>
<dbReference type="Proteomes" id="UP001166286">
    <property type="component" value="Unassembled WGS sequence"/>
</dbReference>
<dbReference type="EMBL" id="JAFEKC020000008">
    <property type="protein sequence ID" value="KAK0513365.1"/>
    <property type="molecule type" value="Genomic_DNA"/>
</dbReference>
<evidence type="ECO:0000256" key="1">
    <source>
        <dbReference type="ARBA" id="ARBA00004141"/>
    </source>
</evidence>
<dbReference type="PANTHER" id="PTHR23507">
    <property type="entry name" value="ZGC:174356"/>
    <property type="match status" value="1"/>
</dbReference>
<comment type="caution">
    <text evidence="6">The sequence shown here is derived from an EMBL/GenBank/DDBJ whole genome shotgun (WGS) entry which is preliminary data.</text>
</comment>
<accession>A0AA39R3X8</accession>
<organism evidence="6 7">
    <name type="scientific">Cladonia borealis</name>
    <dbReference type="NCBI Taxonomy" id="184061"/>
    <lineage>
        <taxon>Eukaryota</taxon>
        <taxon>Fungi</taxon>
        <taxon>Dikarya</taxon>
        <taxon>Ascomycota</taxon>
        <taxon>Pezizomycotina</taxon>
        <taxon>Lecanoromycetes</taxon>
        <taxon>OSLEUM clade</taxon>
        <taxon>Lecanoromycetidae</taxon>
        <taxon>Lecanorales</taxon>
        <taxon>Lecanorineae</taxon>
        <taxon>Cladoniaceae</taxon>
        <taxon>Cladonia</taxon>
    </lineage>
</organism>
<evidence type="ECO:0000313" key="7">
    <source>
        <dbReference type="Proteomes" id="UP001166286"/>
    </source>
</evidence>
<feature type="transmembrane region" description="Helical" evidence="5">
    <location>
        <begin position="112"/>
        <end position="134"/>
    </location>
</feature>
<dbReference type="GO" id="GO:0016020">
    <property type="term" value="C:membrane"/>
    <property type="evidence" value="ECO:0007669"/>
    <property type="project" value="UniProtKB-SubCell"/>
</dbReference>
<sequence>MFKFDPLHSRPVRQQILLLGVVLTLANLAAIIHKSSRVYLFQQSLCLAYYLKHDPTKIDFRYSVEEELCKTDEIQSWLSMTDGIDYFLSCLPALLVLATYKELLPFMGLRRIVIINLCFSALGVFCSILGFSLHQTWTTNAILASFVFNVIGGGDTTLIMSVTTCIAVLSPREELTNAYNYISACWFIASVTGSGIGSLLLRNHVYLLNGLSILCYALTACIAVTIPSRCGQDAQITERSRPILLASDDLDSPSSSPERQAIADHATSNRSLIRILLHSWQASYRSLFTIFSVPNPTLTVLIVFLINGLAIRLDVLLPQYISLVLHWPLATVNRVLALKALISALMLFALPTLRKFYLEPRMSTLQVDLLITQISLVTNTIGVIGLGFSAPAVFFILALCVYTSGTGLADSLTAYGTFTLPPGEEISEFYMRTGLITTIAAMIGAPLWSAVFSLVLRSGHLPLGLPFWMCAILFGAGIGGAITLRKRLGIDMQKASGHERGAYERAADDETE</sequence>
<dbReference type="InterPro" id="IPR011701">
    <property type="entry name" value="MFS"/>
</dbReference>
<feature type="transmembrane region" description="Helical" evidence="5">
    <location>
        <begin position="429"/>
        <end position="451"/>
    </location>
</feature>
<feature type="transmembrane region" description="Helical" evidence="5">
    <location>
        <begin position="463"/>
        <end position="484"/>
    </location>
</feature>
<keyword evidence="3 5" id="KW-1133">Transmembrane helix</keyword>
<evidence type="ECO:0000256" key="5">
    <source>
        <dbReference type="SAM" id="Phobius"/>
    </source>
</evidence>
<feature type="transmembrane region" description="Helical" evidence="5">
    <location>
        <begin position="181"/>
        <end position="200"/>
    </location>
</feature>
<evidence type="ECO:0000313" key="6">
    <source>
        <dbReference type="EMBL" id="KAK0513365.1"/>
    </source>
</evidence>
<reference evidence="6" key="1">
    <citation type="submission" date="2023-03" db="EMBL/GenBank/DDBJ databases">
        <title>Complete genome of Cladonia borealis.</title>
        <authorList>
            <person name="Park H."/>
        </authorList>
    </citation>
    <scope>NUCLEOTIDE SEQUENCE</scope>
    <source>
        <strain evidence="6">ANT050790</strain>
    </source>
</reference>
<gene>
    <name evidence="6" type="ORF">JMJ35_004351</name>
</gene>
<feature type="transmembrane region" description="Helical" evidence="5">
    <location>
        <begin position="206"/>
        <end position="226"/>
    </location>
</feature>
<feature type="transmembrane region" description="Helical" evidence="5">
    <location>
        <begin position="146"/>
        <end position="169"/>
    </location>
</feature>
<dbReference type="AlphaFoldDB" id="A0AA39R3X8"/>
<evidence type="ECO:0008006" key="8">
    <source>
        <dbReference type="Google" id="ProtNLM"/>
    </source>
</evidence>
<dbReference type="InterPro" id="IPR036259">
    <property type="entry name" value="MFS_trans_sf"/>
</dbReference>
<evidence type="ECO:0000256" key="4">
    <source>
        <dbReference type="ARBA" id="ARBA00023136"/>
    </source>
</evidence>
<protein>
    <recommendedName>
        <fullName evidence="8">MFS transporter</fullName>
    </recommendedName>
</protein>
<dbReference type="PANTHER" id="PTHR23507:SF1">
    <property type="entry name" value="FI18259P1-RELATED"/>
    <property type="match status" value="1"/>
</dbReference>
<dbReference type="GO" id="GO:0022857">
    <property type="term" value="F:transmembrane transporter activity"/>
    <property type="evidence" value="ECO:0007669"/>
    <property type="project" value="InterPro"/>
</dbReference>
<dbReference type="SUPFAM" id="SSF103473">
    <property type="entry name" value="MFS general substrate transporter"/>
    <property type="match status" value="1"/>
</dbReference>
<feature type="transmembrane region" description="Helical" evidence="5">
    <location>
        <begin position="83"/>
        <end position="100"/>
    </location>
</feature>
<feature type="transmembrane region" description="Helical" evidence="5">
    <location>
        <begin position="287"/>
        <end position="311"/>
    </location>
</feature>
<feature type="transmembrane region" description="Helical" evidence="5">
    <location>
        <begin position="331"/>
        <end position="353"/>
    </location>
</feature>
<name>A0AA39R3X8_9LECA</name>
<proteinExistence type="predicted"/>
<dbReference type="Gene3D" id="1.20.1250.20">
    <property type="entry name" value="MFS general substrate transporter like domains"/>
    <property type="match status" value="1"/>
</dbReference>
<keyword evidence="2 5" id="KW-0812">Transmembrane</keyword>
<keyword evidence="4 5" id="KW-0472">Membrane</keyword>
<evidence type="ECO:0000256" key="3">
    <source>
        <dbReference type="ARBA" id="ARBA00022989"/>
    </source>
</evidence>
<dbReference type="Pfam" id="PF07690">
    <property type="entry name" value="MFS_1"/>
    <property type="match status" value="1"/>
</dbReference>